<keyword evidence="5" id="KW-1185">Reference proteome</keyword>
<feature type="coiled-coil region" evidence="2">
    <location>
        <begin position="183"/>
        <end position="320"/>
    </location>
</feature>
<dbReference type="InterPro" id="IPR052845">
    <property type="entry name" value="Axonemal_dynein_LC_domain"/>
</dbReference>
<dbReference type="Proteomes" id="UP001470230">
    <property type="component" value="Unassembled WGS sequence"/>
</dbReference>
<evidence type="ECO:0000313" key="4">
    <source>
        <dbReference type="EMBL" id="KAK8866728.1"/>
    </source>
</evidence>
<name>A0ABR2IP39_9EUKA</name>
<dbReference type="PANTHER" id="PTHR23052:SF1">
    <property type="entry name" value="AXONEMAL DYNEIN LIGHT CHAIN DOMAIN-CONTAINING PROTEIN 1"/>
    <property type="match status" value="1"/>
</dbReference>
<reference evidence="4 5" key="1">
    <citation type="submission" date="2024-04" db="EMBL/GenBank/DDBJ databases">
        <title>Tritrichomonas musculus Genome.</title>
        <authorList>
            <person name="Alves-Ferreira E."/>
            <person name="Grigg M."/>
            <person name="Lorenzi H."/>
            <person name="Galac M."/>
        </authorList>
    </citation>
    <scope>NUCLEOTIDE SEQUENCE [LARGE SCALE GENOMIC DNA]</scope>
    <source>
        <strain evidence="4 5">EAF2021</strain>
    </source>
</reference>
<dbReference type="InterPro" id="IPR019347">
    <property type="entry name" value="Axonemal_dynein_light_chain"/>
</dbReference>
<evidence type="ECO:0000256" key="2">
    <source>
        <dbReference type="SAM" id="Coils"/>
    </source>
</evidence>
<evidence type="ECO:0000256" key="3">
    <source>
        <dbReference type="SAM" id="MobiDB-lite"/>
    </source>
</evidence>
<evidence type="ECO:0000256" key="1">
    <source>
        <dbReference type="ARBA" id="ARBA00023054"/>
    </source>
</evidence>
<sequence length="775" mass="88807">MDPLLESTQILGGENLKAPEMTTKLVEPSETDDNSEEISRIPKKYHIVRTFPIFPKDYADQGYRVYNNNGTWNVVLWPSSNPDSRQDVQYLSDAVRLMLDELQGDACTRIDPVQLQDVQKAKTNAAHLIQVFDKRCSLLKIAIDELTRQVSAHCTERGTLLSFLINDLILAFREIPKQYNSCLKIMKKEVDQLRVSLDAKNMELESQAKDLNEQISLMSLERRMEKEWHEQLEEQLVKWRQQVETYKKKAQDQIKLEREMLENQISGLRDVVGDLRLENDALKEQLRFQRNEMLKSEKKYAEFEQQIQAMNKKNEKLQIQISKGIANMSILSSREEANSTKTSARSIKEHGNSTGNTTVEGASSHEPGPEVDLVEDSQLKHLLIEFPKQKDNPNLPLKEITKIVFNLFDQLFMNQSSFCSLDDFYAKRLLTTEESPQTAADNARTLMTSLNATEETFALAHLTNDFLRRKYNDSILKLFIQFYGFFKAQPFQFNTMIDHNNDVPIVPVVLANNLTSAMFSNIIGDVAVKDVNEQIKAVQIEERGKPPMISIVNVFELMLNRVVEFFNQKCLDTQNSFQRHYTRFQKTIFARIPTADHSIQRMDWRTFRDFLKPVRPELTLSEIEKIFFDCTQFSDSIASVTSDAFDTMCVSRQIYINNIRIPGSGKRLRFVPNEMLSVIDVAWKNSLRSAVKKAITELSKSDQSQNAVATLRSLDQKLEETLRNSAAGPFSMQLLHEAASIIGSEAVSIAASLPIDRCLAIMERQITVLNTDNVK</sequence>
<dbReference type="Pfam" id="PF10211">
    <property type="entry name" value="Ax_dynein_light"/>
    <property type="match status" value="1"/>
</dbReference>
<gene>
    <name evidence="4" type="ORF">M9Y10_009695</name>
</gene>
<keyword evidence="1 2" id="KW-0175">Coiled coil</keyword>
<accession>A0ABR2IP39</accession>
<feature type="region of interest" description="Disordered" evidence="3">
    <location>
        <begin position="333"/>
        <end position="371"/>
    </location>
</feature>
<evidence type="ECO:0000313" key="5">
    <source>
        <dbReference type="Proteomes" id="UP001470230"/>
    </source>
</evidence>
<proteinExistence type="predicted"/>
<protein>
    <submittedName>
        <fullName evidence="4">Axonemal dynein light chain domain-containing protein 1</fullName>
    </submittedName>
</protein>
<comment type="caution">
    <text evidence="4">The sequence shown here is derived from an EMBL/GenBank/DDBJ whole genome shotgun (WGS) entry which is preliminary data.</text>
</comment>
<feature type="compositionally biased region" description="Polar residues" evidence="3">
    <location>
        <begin position="352"/>
        <end position="361"/>
    </location>
</feature>
<organism evidence="4 5">
    <name type="scientific">Tritrichomonas musculus</name>
    <dbReference type="NCBI Taxonomy" id="1915356"/>
    <lineage>
        <taxon>Eukaryota</taxon>
        <taxon>Metamonada</taxon>
        <taxon>Parabasalia</taxon>
        <taxon>Tritrichomonadida</taxon>
        <taxon>Tritrichomonadidae</taxon>
        <taxon>Tritrichomonas</taxon>
    </lineage>
</organism>
<dbReference type="EMBL" id="JAPFFF010000015">
    <property type="protein sequence ID" value="KAK8866728.1"/>
    <property type="molecule type" value="Genomic_DNA"/>
</dbReference>
<dbReference type="PANTHER" id="PTHR23052">
    <property type="entry name" value="AXONEMAL DYNEIN LIGHT CHAIN DOMAIN-CONTAINING PROTEIN 1"/>
    <property type="match status" value="1"/>
</dbReference>